<evidence type="ECO:0000313" key="1">
    <source>
        <dbReference type="EMBL" id="KAH0464106.1"/>
    </source>
</evidence>
<comment type="caution">
    <text evidence="1">The sequence shown here is derived from an EMBL/GenBank/DDBJ whole genome shotgun (WGS) entry which is preliminary data.</text>
</comment>
<dbReference type="Proteomes" id="UP000775213">
    <property type="component" value="Unassembled WGS sequence"/>
</dbReference>
<name>A0AAV7H6E0_DENCH</name>
<keyword evidence="2" id="KW-1185">Reference proteome</keyword>
<sequence length="124" mass="14143">MNAHSSFIPGKNLIQTEKVLKDYVSQRRIARMDSLSDVEEELLRRRSVRWFPSAEMLLSQASVAAEKEAEEQQRTLALALTAKANVELGFKRMNCEEAIHVLRTSIIEEFGVSKLERIAPKNSR</sequence>
<evidence type="ECO:0000313" key="2">
    <source>
        <dbReference type="Proteomes" id="UP000775213"/>
    </source>
</evidence>
<reference evidence="1 2" key="1">
    <citation type="journal article" date="2021" name="Hortic Res">
        <title>Chromosome-scale assembly of the Dendrobium chrysotoxum genome enhances the understanding of orchid evolution.</title>
        <authorList>
            <person name="Zhang Y."/>
            <person name="Zhang G.Q."/>
            <person name="Zhang D."/>
            <person name="Liu X.D."/>
            <person name="Xu X.Y."/>
            <person name="Sun W.H."/>
            <person name="Yu X."/>
            <person name="Zhu X."/>
            <person name="Wang Z.W."/>
            <person name="Zhao X."/>
            <person name="Zhong W.Y."/>
            <person name="Chen H."/>
            <person name="Yin W.L."/>
            <person name="Huang T."/>
            <person name="Niu S.C."/>
            <person name="Liu Z.J."/>
        </authorList>
    </citation>
    <scope>NUCLEOTIDE SEQUENCE [LARGE SCALE GENOMIC DNA]</scope>
    <source>
        <strain evidence="1">Lindl</strain>
    </source>
</reference>
<organism evidence="1 2">
    <name type="scientific">Dendrobium chrysotoxum</name>
    <name type="common">Orchid</name>
    <dbReference type="NCBI Taxonomy" id="161865"/>
    <lineage>
        <taxon>Eukaryota</taxon>
        <taxon>Viridiplantae</taxon>
        <taxon>Streptophyta</taxon>
        <taxon>Embryophyta</taxon>
        <taxon>Tracheophyta</taxon>
        <taxon>Spermatophyta</taxon>
        <taxon>Magnoliopsida</taxon>
        <taxon>Liliopsida</taxon>
        <taxon>Asparagales</taxon>
        <taxon>Orchidaceae</taxon>
        <taxon>Epidendroideae</taxon>
        <taxon>Malaxideae</taxon>
        <taxon>Dendrobiinae</taxon>
        <taxon>Dendrobium</taxon>
    </lineage>
</organism>
<dbReference type="AlphaFoldDB" id="A0AAV7H6E0"/>
<protein>
    <submittedName>
        <fullName evidence="1">Uncharacterized protein</fullName>
    </submittedName>
</protein>
<dbReference type="EMBL" id="JAGFBR010000007">
    <property type="protein sequence ID" value="KAH0464106.1"/>
    <property type="molecule type" value="Genomic_DNA"/>
</dbReference>
<accession>A0AAV7H6E0</accession>
<gene>
    <name evidence="1" type="ORF">IEQ34_006892</name>
</gene>
<proteinExistence type="predicted"/>